<keyword evidence="2" id="KW-1185">Reference proteome</keyword>
<evidence type="ECO:0008006" key="3">
    <source>
        <dbReference type="Google" id="ProtNLM"/>
    </source>
</evidence>
<name>A0A0M2KEX9_9GAMM</name>
<organism evidence="1 2">
    <name type="scientific">Erwinia tracheiphila</name>
    <dbReference type="NCBI Taxonomy" id="65700"/>
    <lineage>
        <taxon>Bacteria</taxon>
        <taxon>Pseudomonadati</taxon>
        <taxon>Pseudomonadota</taxon>
        <taxon>Gammaproteobacteria</taxon>
        <taxon>Enterobacterales</taxon>
        <taxon>Erwiniaceae</taxon>
        <taxon>Erwinia</taxon>
    </lineage>
</organism>
<dbReference type="AlphaFoldDB" id="A0A0M2KEX9"/>
<dbReference type="PATRIC" id="fig|65700.7.peg.2233"/>
<evidence type="ECO:0000313" key="1">
    <source>
        <dbReference type="EMBL" id="KKF35506.1"/>
    </source>
</evidence>
<proteinExistence type="predicted"/>
<dbReference type="STRING" id="65700.SY86_08825"/>
<accession>A0A0M2KEX9</accession>
<dbReference type="Proteomes" id="UP000033924">
    <property type="component" value="Unassembled WGS sequence"/>
</dbReference>
<reference evidence="1 2" key="1">
    <citation type="submission" date="2015-01" db="EMBL/GenBank/DDBJ databases">
        <title>Erwinia tracheiphila.</title>
        <authorList>
            <person name="Shapiro L.R."/>
        </authorList>
    </citation>
    <scope>NUCLEOTIDE SEQUENCE [LARGE SCALE GENOMIC DNA]</scope>
    <source>
        <strain evidence="1 2">BuffGH</strain>
    </source>
</reference>
<gene>
    <name evidence="1" type="ORF">SY86_08825</name>
</gene>
<dbReference type="EMBL" id="JXNU01000003">
    <property type="protein sequence ID" value="KKF35506.1"/>
    <property type="molecule type" value="Genomic_DNA"/>
</dbReference>
<evidence type="ECO:0000313" key="2">
    <source>
        <dbReference type="Proteomes" id="UP000033924"/>
    </source>
</evidence>
<dbReference type="Pfam" id="PF25738">
    <property type="entry name" value="Derepression"/>
    <property type="match status" value="1"/>
</dbReference>
<comment type="caution">
    <text evidence="1">The sequence shown here is derived from an EMBL/GenBank/DDBJ whole genome shotgun (WGS) entry which is preliminary data.</text>
</comment>
<dbReference type="InterPro" id="IPR057872">
    <property type="entry name" value="Derepression"/>
</dbReference>
<sequence>MMTGFSRMLPRSSAHKKTLHILITGGYIPRAAAKSAAGCENPVITLAHNRANAVFLCAKHGHISIMVGRAGPASAGPGSSVTGFSPLYVSPPLDVRIFGGEFLTLTLGGCSTMATRNSSTCNKPSARDVVRTHQTTEINRKLHRARAMAFFLSAEILRRDYDPMPLYLQSALSYIADDVSDIQAIFKDFTSA</sequence>
<protein>
    <recommendedName>
        <fullName evidence="3">Ash family protein</fullName>
    </recommendedName>
</protein>